<dbReference type="InterPro" id="IPR013520">
    <property type="entry name" value="Ribonucl_H"/>
</dbReference>
<feature type="domain" description="Exonuclease" evidence="2">
    <location>
        <begin position="21"/>
        <end position="182"/>
    </location>
</feature>
<keyword evidence="1" id="KW-0540">Nuclease</keyword>
<evidence type="ECO:0000256" key="1">
    <source>
        <dbReference type="ARBA" id="ARBA00022839"/>
    </source>
</evidence>
<keyword evidence="1" id="KW-0269">Exonuclease</keyword>
<dbReference type="PANTHER" id="PTHR30231">
    <property type="entry name" value="DNA POLYMERASE III SUBUNIT EPSILON"/>
    <property type="match status" value="1"/>
</dbReference>
<sequence length="187" mass="22067">MKQKYRKQKKRGKYTKKIIDDYCVIDLETTGLSWADDKIIEVGILKIRNQQIIDKYSQLINPEREVSPFITKLTGITNDMLLGMPTLDEIRDDVFSFIGDDILLGHNTSFDLNFVANQFHIDIENEYMDTLQFCRKVYPHMKHHRLTDMVQYLNLSNNEHRSIADCIATYELYEKIKIEIEDKKISL</sequence>
<reference evidence="3 4" key="1">
    <citation type="submission" date="2010-12" db="EMBL/GenBank/DDBJ databases">
        <title>The Genome Sequence of Coprobacillus sp. strain 29_1.</title>
        <authorList>
            <consortium name="The Broad Institute Genome Sequencing Platform"/>
            <person name="Earl A."/>
            <person name="Ward D."/>
            <person name="Feldgarden M."/>
            <person name="Gevers D."/>
            <person name="Daigneault M."/>
            <person name="Sibley C.D."/>
            <person name="White A."/>
            <person name="Strauss J."/>
            <person name="Allen-Vercoe E."/>
            <person name="Young S.K."/>
            <person name="Zeng Q."/>
            <person name="Gargeya S."/>
            <person name="Fitzgerald M."/>
            <person name="Haas B."/>
            <person name="Abouelleil A."/>
            <person name="Alvarado L."/>
            <person name="Arachchi H.M."/>
            <person name="Berlin A."/>
            <person name="Brown A."/>
            <person name="Chapman S.B."/>
            <person name="Chen Z."/>
            <person name="Dunbar C."/>
            <person name="Freedman E."/>
            <person name="Gearin G."/>
            <person name="Gellesch M."/>
            <person name="Goldberg J."/>
            <person name="Griggs A."/>
            <person name="Gujja S."/>
            <person name="Heilman E."/>
            <person name="Heiman D."/>
            <person name="Howarth C."/>
            <person name="Larson L."/>
            <person name="Lui A."/>
            <person name="MacDonald P.J.P."/>
            <person name="Mehta T."/>
            <person name="Montmayeur A."/>
            <person name="Murphy C."/>
            <person name="Neiman D."/>
            <person name="Pearson M."/>
            <person name="Priest M."/>
            <person name="Roberts A."/>
            <person name="Saif S."/>
            <person name="Shea T."/>
            <person name="Shenoy N."/>
            <person name="Sisk P."/>
            <person name="Stolte C."/>
            <person name="Sykes S."/>
            <person name="White J."/>
            <person name="Yandava C."/>
            <person name="Nusbaum C."/>
            <person name="Birren B."/>
        </authorList>
    </citation>
    <scope>NUCLEOTIDE SEQUENCE [LARGE SCALE GENOMIC DNA]</scope>
    <source>
        <strain evidence="3 4">29_1</strain>
    </source>
</reference>
<accession>E7GA56</accession>
<keyword evidence="4" id="KW-1185">Reference proteome</keyword>
<dbReference type="GO" id="GO:0003677">
    <property type="term" value="F:DNA binding"/>
    <property type="evidence" value="ECO:0007669"/>
    <property type="project" value="InterPro"/>
</dbReference>
<evidence type="ECO:0000259" key="2">
    <source>
        <dbReference type="SMART" id="SM00479"/>
    </source>
</evidence>
<dbReference type="PANTHER" id="PTHR30231:SF41">
    <property type="entry name" value="DNA POLYMERASE III SUBUNIT EPSILON"/>
    <property type="match status" value="1"/>
</dbReference>
<evidence type="ECO:0000313" key="4">
    <source>
        <dbReference type="Proteomes" id="UP000003157"/>
    </source>
</evidence>
<name>E7GA56_9FIRM</name>
<dbReference type="OrthoDB" id="9776650at2"/>
<evidence type="ECO:0000313" key="3">
    <source>
        <dbReference type="EMBL" id="EFW05064.1"/>
    </source>
</evidence>
<protein>
    <submittedName>
        <fullName evidence="3">DNA polymerase III</fullName>
    </submittedName>
</protein>
<dbReference type="SMART" id="SM00479">
    <property type="entry name" value="EXOIII"/>
    <property type="match status" value="1"/>
</dbReference>
<dbReference type="GO" id="GO:0005829">
    <property type="term" value="C:cytosol"/>
    <property type="evidence" value="ECO:0007669"/>
    <property type="project" value="TreeGrafter"/>
</dbReference>
<dbReference type="SUPFAM" id="SSF53098">
    <property type="entry name" value="Ribonuclease H-like"/>
    <property type="match status" value="1"/>
</dbReference>
<dbReference type="NCBIfam" id="TIGR00573">
    <property type="entry name" value="dnaq"/>
    <property type="match status" value="1"/>
</dbReference>
<dbReference type="CDD" id="cd06127">
    <property type="entry name" value="DEDDh"/>
    <property type="match status" value="1"/>
</dbReference>
<dbReference type="Proteomes" id="UP000003157">
    <property type="component" value="Unassembled WGS sequence"/>
</dbReference>
<dbReference type="Pfam" id="PF00929">
    <property type="entry name" value="RNase_T"/>
    <property type="match status" value="1"/>
</dbReference>
<dbReference type="InterPro" id="IPR012337">
    <property type="entry name" value="RNaseH-like_sf"/>
</dbReference>
<dbReference type="InterPro" id="IPR036397">
    <property type="entry name" value="RNaseH_sf"/>
</dbReference>
<comment type="caution">
    <text evidence="3">The sequence shown here is derived from an EMBL/GenBank/DDBJ whole genome shotgun (WGS) entry which is preliminary data.</text>
</comment>
<dbReference type="HOGENOM" id="CLU_047806_7_2_9"/>
<proteinExistence type="predicted"/>
<dbReference type="GO" id="GO:0003887">
    <property type="term" value="F:DNA-directed DNA polymerase activity"/>
    <property type="evidence" value="ECO:0007669"/>
    <property type="project" value="InterPro"/>
</dbReference>
<gene>
    <name evidence="3" type="ORF">HMPREF9488_01646</name>
</gene>
<organism evidence="3 4">
    <name type="scientific">Coprobacillus cateniformis</name>
    <dbReference type="NCBI Taxonomy" id="100884"/>
    <lineage>
        <taxon>Bacteria</taxon>
        <taxon>Bacillati</taxon>
        <taxon>Bacillota</taxon>
        <taxon>Erysipelotrichia</taxon>
        <taxon>Erysipelotrichales</taxon>
        <taxon>Coprobacillaceae</taxon>
        <taxon>Coprobacillus</taxon>
    </lineage>
</organism>
<dbReference type="GO" id="GO:0045004">
    <property type="term" value="P:DNA replication proofreading"/>
    <property type="evidence" value="ECO:0007669"/>
    <property type="project" value="TreeGrafter"/>
</dbReference>
<dbReference type="GeneID" id="78231246"/>
<dbReference type="GO" id="GO:0008408">
    <property type="term" value="F:3'-5' exonuclease activity"/>
    <property type="evidence" value="ECO:0007669"/>
    <property type="project" value="TreeGrafter"/>
</dbReference>
<dbReference type="EMBL" id="ADKX01000030">
    <property type="protein sequence ID" value="EFW05064.1"/>
    <property type="molecule type" value="Genomic_DNA"/>
</dbReference>
<dbReference type="InterPro" id="IPR006054">
    <property type="entry name" value="DnaQ"/>
</dbReference>
<dbReference type="AlphaFoldDB" id="E7GA56"/>
<dbReference type="Gene3D" id="3.30.420.10">
    <property type="entry name" value="Ribonuclease H-like superfamily/Ribonuclease H"/>
    <property type="match status" value="1"/>
</dbReference>
<dbReference type="RefSeq" id="WP_008788754.1">
    <property type="nucleotide sequence ID" value="NZ_AKCB01000003.1"/>
</dbReference>
<dbReference type="FunFam" id="3.30.420.10:FF:000045">
    <property type="entry name" value="3'-5' exonuclease DinG"/>
    <property type="match status" value="1"/>
</dbReference>
<keyword evidence="1" id="KW-0378">Hydrolase</keyword>
<dbReference type="STRING" id="100884.GCA_000269565_03488"/>
<dbReference type="eggNOG" id="COG2176">
    <property type="taxonomic scope" value="Bacteria"/>
</dbReference>